<reference evidence="2 3" key="1">
    <citation type="submission" date="2018-06" db="EMBL/GenBank/DDBJ databases">
        <title>The Genome of Cuscuta australis (Dodder) Provides Insight into the Evolution of Plant Parasitism.</title>
        <authorList>
            <person name="Liu H."/>
        </authorList>
    </citation>
    <scope>NUCLEOTIDE SEQUENCE [LARGE SCALE GENOMIC DNA]</scope>
    <source>
        <strain evidence="3">cv. Yunnan</strain>
        <tissue evidence="2">Vines</tissue>
    </source>
</reference>
<organism evidence="2 3">
    <name type="scientific">Cuscuta australis</name>
    <dbReference type="NCBI Taxonomy" id="267555"/>
    <lineage>
        <taxon>Eukaryota</taxon>
        <taxon>Viridiplantae</taxon>
        <taxon>Streptophyta</taxon>
        <taxon>Embryophyta</taxon>
        <taxon>Tracheophyta</taxon>
        <taxon>Spermatophyta</taxon>
        <taxon>Magnoliopsida</taxon>
        <taxon>eudicotyledons</taxon>
        <taxon>Gunneridae</taxon>
        <taxon>Pentapetalae</taxon>
        <taxon>asterids</taxon>
        <taxon>lamiids</taxon>
        <taxon>Solanales</taxon>
        <taxon>Convolvulaceae</taxon>
        <taxon>Cuscuteae</taxon>
        <taxon>Cuscuta</taxon>
        <taxon>Cuscuta subgen. Grammica</taxon>
        <taxon>Cuscuta sect. Cleistogrammica</taxon>
    </lineage>
</organism>
<proteinExistence type="predicted"/>
<comment type="caution">
    <text evidence="2">The sequence shown here is derived from an EMBL/GenBank/DDBJ whole genome shotgun (WGS) entry which is preliminary data.</text>
</comment>
<dbReference type="AlphaFoldDB" id="A0A328D2J6"/>
<gene>
    <name evidence="2" type="ORF">DM860_002609</name>
</gene>
<feature type="region of interest" description="Disordered" evidence="1">
    <location>
        <begin position="66"/>
        <end position="90"/>
    </location>
</feature>
<keyword evidence="3" id="KW-1185">Reference proteome</keyword>
<dbReference type="Proteomes" id="UP000249390">
    <property type="component" value="Unassembled WGS sequence"/>
</dbReference>
<accession>A0A328D2J6</accession>
<protein>
    <submittedName>
        <fullName evidence="2">Uncharacterized protein</fullName>
    </submittedName>
</protein>
<sequence length="102" mass="10822">MRNGQGTLDLPTSPVTVMVVTPITRPNPARLRPTQLGGTEERLKSQEGHCRVKICMHSAPADALSLGPPQPALHRRTSGSRSHVPGLGLGCYRTGTTGMEAV</sequence>
<name>A0A328D2J6_9ASTE</name>
<evidence type="ECO:0000256" key="1">
    <source>
        <dbReference type="SAM" id="MobiDB-lite"/>
    </source>
</evidence>
<feature type="region of interest" description="Disordered" evidence="1">
    <location>
        <begin position="26"/>
        <end position="45"/>
    </location>
</feature>
<evidence type="ECO:0000313" key="3">
    <source>
        <dbReference type="Proteomes" id="UP000249390"/>
    </source>
</evidence>
<evidence type="ECO:0000313" key="2">
    <source>
        <dbReference type="EMBL" id="RAL38631.1"/>
    </source>
</evidence>
<dbReference type="EMBL" id="NQVE01000209">
    <property type="protein sequence ID" value="RAL38631.1"/>
    <property type="molecule type" value="Genomic_DNA"/>
</dbReference>